<feature type="region of interest" description="Disordered" evidence="1">
    <location>
        <begin position="1"/>
        <end position="42"/>
    </location>
</feature>
<feature type="compositionally biased region" description="Basic residues" evidence="1">
    <location>
        <begin position="159"/>
        <end position="168"/>
    </location>
</feature>
<evidence type="ECO:0000313" key="2">
    <source>
        <dbReference type="EMBL" id="RWA10173.1"/>
    </source>
</evidence>
<dbReference type="Proteomes" id="UP000286045">
    <property type="component" value="Unassembled WGS sequence"/>
</dbReference>
<organism evidence="2 3">
    <name type="scientific">Xylaria grammica</name>
    <dbReference type="NCBI Taxonomy" id="363999"/>
    <lineage>
        <taxon>Eukaryota</taxon>
        <taxon>Fungi</taxon>
        <taxon>Dikarya</taxon>
        <taxon>Ascomycota</taxon>
        <taxon>Pezizomycotina</taxon>
        <taxon>Sordariomycetes</taxon>
        <taxon>Xylariomycetidae</taxon>
        <taxon>Xylariales</taxon>
        <taxon>Xylariaceae</taxon>
        <taxon>Xylaria</taxon>
    </lineage>
</organism>
<feature type="compositionally biased region" description="Basic residues" evidence="1">
    <location>
        <begin position="123"/>
        <end position="135"/>
    </location>
</feature>
<dbReference type="EMBL" id="RYZI01000124">
    <property type="protein sequence ID" value="RWA10173.1"/>
    <property type="molecule type" value="Genomic_DNA"/>
</dbReference>
<protein>
    <submittedName>
        <fullName evidence="2">Uncharacterized protein</fullName>
    </submittedName>
</protein>
<comment type="caution">
    <text evidence="2">The sequence shown here is derived from an EMBL/GenBank/DDBJ whole genome shotgun (WGS) entry which is preliminary data.</text>
</comment>
<proteinExistence type="predicted"/>
<accession>A0A439D6Z7</accession>
<keyword evidence="3" id="KW-1185">Reference proteome</keyword>
<feature type="compositionally biased region" description="Low complexity" evidence="1">
    <location>
        <begin position="1"/>
        <end position="16"/>
    </location>
</feature>
<gene>
    <name evidence="2" type="ORF">EKO27_g4934</name>
</gene>
<sequence length="206" mass="22391">MPAPQEPQQQAPMEMMSPDAPGVVSQQPAVEPQPDLSLRGGEEAGYTHTGAVVTTSITFNFNASIRNVLIAFFKSRAQLIIFTYHIAAMANFTALKLGPWFEKIQGHNESAKGKSKAKDQSTNKKKGKRKWKLGSKSKGTDEGEDGGNGKGKDGDRGKGRSRSRRKSKSKDSSSPNWTSVVDKLPTIPEHSGESSLGRKNPPTRKK</sequence>
<evidence type="ECO:0000256" key="1">
    <source>
        <dbReference type="SAM" id="MobiDB-lite"/>
    </source>
</evidence>
<dbReference type="AlphaFoldDB" id="A0A439D6Z7"/>
<feature type="region of interest" description="Disordered" evidence="1">
    <location>
        <begin position="108"/>
        <end position="206"/>
    </location>
</feature>
<feature type="compositionally biased region" description="Basic and acidic residues" evidence="1">
    <location>
        <begin position="108"/>
        <end position="122"/>
    </location>
</feature>
<evidence type="ECO:0000313" key="3">
    <source>
        <dbReference type="Proteomes" id="UP000286045"/>
    </source>
</evidence>
<name>A0A439D6Z7_9PEZI</name>
<reference evidence="2 3" key="1">
    <citation type="submission" date="2018-12" db="EMBL/GenBank/DDBJ databases">
        <title>Draft genome sequence of Xylaria grammica IHI A82.</title>
        <authorList>
            <person name="Buettner E."/>
            <person name="Kellner H."/>
        </authorList>
    </citation>
    <scope>NUCLEOTIDE SEQUENCE [LARGE SCALE GENOMIC DNA]</scope>
    <source>
        <strain evidence="2 3">IHI A82</strain>
    </source>
</reference>